<sequence length="713" mass="77185">MADGMSSEIPRSSSFSFQSSVHSAHVLRCLDEQRRCDALCDLTVAVESRSFRAHRAVLAACSDYFQSRVGSHASEGLIITLPEEVTVKGFEPLLQFAYTAKLLFTKENILEIHNCAAVLGFHNLDKACFEFLIPKFFDKSRGLQGTQRKSCCRQKKQVDISVGVTEDDDHHGAQPGAGSEMALPQRRSSEIQCPVAEMSLEIAESHGQDCTEMDVQTDYALPSSNSSALQLACGKDRLCLENCGPQMPFPSPALSSEGCASPCLPCTGGDHDDSSVCCGTRTEISDDCVSEVAVTADCLPCVTTSSASPASMAFRETLDMACSQPCGPAPPGPGCCPVAPFGDLDSSVVVGGDATLEPTGSQGVVDIIPSEAALPDLTPDKPGPERSSVEREVAEHLAKGFWSDLCPPQAEPLILEPVAQSTLDKTTDFHWLKHLDLTSSTGDCPFLRDLGADEVQLPNNEQGLQLEKSPQVSSLNSGEDSDFDTEGDSEPYTERAQEVQLPFPAEEISSLSRNDFQHLLKVHPLTREQLDFVHDIRRRSKNRVAAQRCRKRKLDCIQNLECEINKLNSEKQKLLQERNQLRISMKETLQKLSGLCQKVCNETGLVPEQLQPLAKQSALDGLPTATAGPHRDSPEQDTPTGFSVDFCADEVITATQQPAPLDCGTDRPVSVATSCPSPELCDPISIMGICLDRSATCVTDTGSFTPSPFPNFK</sequence>
<dbReference type="Proteomes" id="UP000261540">
    <property type="component" value="Unplaced"/>
</dbReference>
<keyword evidence="2" id="KW-0238">DNA-binding</keyword>
<dbReference type="KEGG" id="pki:111851332"/>
<keyword evidence="3" id="KW-0804">Transcription</keyword>
<evidence type="ECO:0000256" key="4">
    <source>
        <dbReference type="SAM" id="Coils"/>
    </source>
</evidence>
<accession>A0A3B3RF71</accession>
<feature type="region of interest" description="Disordered" evidence="5">
    <location>
        <begin position="462"/>
        <end position="494"/>
    </location>
</feature>
<dbReference type="PROSITE" id="PS50217">
    <property type="entry name" value="BZIP"/>
    <property type="match status" value="1"/>
</dbReference>
<dbReference type="AlphaFoldDB" id="A0A3B3RF71"/>
<dbReference type="InterPro" id="IPR046347">
    <property type="entry name" value="bZIP_sf"/>
</dbReference>
<dbReference type="PROSITE" id="PS50097">
    <property type="entry name" value="BTB"/>
    <property type="match status" value="1"/>
</dbReference>
<dbReference type="OrthoDB" id="6365358at2759"/>
<feature type="domain" description="BTB" evidence="6">
    <location>
        <begin position="40"/>
        <end position="106"/>
    </location>
</feature>
<evidence type="ECO:0000256" key="5">
    <source>
        <dbReference type="SAM" id="MobiDB-lite"/>
    </source>
</evidence>
<dbReference type="GO" id="GO:0000978">
    <property type="term" value="F:RNA polymerase II cis-regulatory region sequence-specific DNA binding"/>
    <property type="evidence" value="ECO:0007669"/>
    <property type="project" value="TreeGrafter"/>
</dbReference>
<dbReference type="SUPFAM" id="SSF47454">
    <property type="entry name" value="A DNA-binding domain in eukaryotic transcription factors"/>
    <property type="match status" value="1"/>
</dbReference>
<evidence type="ECO:0000256" key="3">
    <source>
        <dbReference type="ARBA" id="ARBA00023163"/>
    </source>
</evidence>
<reference evidence="8" key="2">
    <citation type="submission" date="2025-09" db="UniProtKB">
        <authorList>
            <consortium name="Ensembl"/>
        </authorList>
    </citation>
    <scope>IDENTIFICATION</scope>
</reference>
<dbReference type="STRING" id="1676925.ENSPKIP00000017054"/>
<dbReference type="SMART" id="SM00225">
    <property type="entry name" value="BTB"/>
    <property type="match status" value="1"/>
</dbReference>
<evidence type="ECO:0000259" key="6">
    <source>
        <dbReference type="PROSITE" id="PS50097"/>
    </source>
</evidence>
<evidence type="ECO:0000256" key="2">
    <source>
        <dbReference type="ARBA" id="ARBA00023125"/>
    </source>
</evidence>
<dbReference type="InterPro" id="IPR008917">
    <property type="entry name" value="TF_DNA-bd_sf"/>
</dbReference>
<feature type="coiled-coil region" evidence="4">
    <location>
        <begin position="550"/>
        <end position="591"/>
    </location>
</feature>
<keyword evidence="4" id="KW-0175">Coiled coil</keyword>
<name>A0A3B3RF71_9TELE</name>
<dbReference type="PANTHER" id="PTHR46105">
    <property type="entry name" value="AGAP004733-PA"/>
    <property type="match status" value="1"/>
</dbReference>
<dbReference type="Gene3D" id="3.30.710.10">
    <property type="entry name" value="Potassium Channel Kv1.1, Chain A"/>
    <property type="match status" value="1"/>
</dbReference>
<feature type="region of interest" description="Disordered" evidence="5">
    <location>
        <begin position="164"/>
        <end position="186"/>
    </location>
</feature>
<evidence type="ECO:0000259" key="7">
    <source>
        <dbReference type="PROSITE" id="PS50217"/>
    </source>
</evidence>
<dbReference type="Ensembl" id="ENSPKIT00000041560.1">
    <property type="protein sequence ID" value="ENSPKIP00000017054.1"/>
    <property type="gene ID" value="ENSPKIG00000003128.1"/>
</dbReference>
<dbReference type="PROSITE" id="PS00036">
    <property type="entry name" value="BZIP_BASIC"/>
    <property type="match status" value="1"/>
</dbReference>
<keyword evidence="1" id="KW-0805">Transcription regulation</keyword>
<dbReference type="Gene3D" id="1.10.880.10">
    <property type="entry name" value="Transcription factor, Skn-1-like, DNA-binding domain"/>
    <property type="match status" value="1"/>
</dbReference>
<organism evidence="8 9">
    <name type="scientific">Paramormyrops kingsleyae</name>
    <dbReference type="NCBI Taxonomy" id="1676925"/>
    <lineage>
        <taxon>Eukaryota</taxon>
        <taxon>Metazoa</taxon>
        <taxon>Chordata</taxon>
        <taxon>Craniata</taxon>
        <taxon>Vertebrata</taxon>
        <taxon>Euteleostomi</taxon>
        <taxon>Actinopterygii</taxon>
        <taxon>Neopterygii</taxon>
        <taxon>Teleostei</taxon>
        <taxon>Osteoglossocephala</taxon>
        <taxon>Osteoglossomorpha</taxon>
        <taxon>Osteoglossiformes</taxon>
        <taxon>Mormyridae</taxon>
        <taxon>Paramormyrops</taxon>
    </lineage>
</organism>
<dbReference type="Pfam" id="PF03131">
    <property type="entry name" value="bZIP_Maf"/>
    <property type="match status" value="1"/>
</dbReference>
<protein>
    <submittedName>
        <fullName evidence="8">BTB and CNC homology 1, basic leucine zipper transcription factor 1 a</fullName>
    </submittedName>
</protein>
<dbReference type="CDD" id="cd18955">
    <property type="entry name" value="BTB_POZ_BACH"/>
    <property type="match status" value="1"/>
</dbReference>
<dbReference type="CDD" id="cd14719">
    <property type="entry name" value="bZIP_BACH"/>
    <property type="match status" value="1"/>
</dbReference>
<dbReference type="InterPro" id="IPR004827">
    <property type="entry name" value="bZIP"/>
</dbReference>
<feature type="domain" description="BZIP" evidence="7">
    <location>
        <begin position="537"/>
        <end position="595"/>
    </location>
</feature>
<dbReference type="Pfam" id="PF00651">
    <property type="entry name" value="BTB"/>
    <property type="match status" value="1"/>
</dbReference>
<dbReference type="SUPFAM" id="SSF57959">
    <property type="entry name" value="Leucine zipper domain"/>
    <property type="match status" value="1"/>
</dbReference>
<evidence type="ECO:0000313" key="8">
    <source>
        <dbReference type="Ensembl" id="ENSPKIP00000017054.1"/>
    </source>
</evidence>
<feature type="compositionally biased region" description="Polar residues" evidence="5">
    <location>
        <begin position="462"/>
        <end position="478"/>
    </location>
</feature>
<dbReference type="SUPFAM" id="SSF54695">
    <property type="entry name" value="POZ domain"/>
    <property type="match status" value="1"/>
</dbReference>
<dbReference type="FunFam" id="3.30.710.10:FF:000033">
    <property type="entry name" value="transcription regulator protein BACH2 isoform X1"/>
    <property type="match status" value="1"/>
</dbReference>
<keyword evidence="9" id="KW-1185">Reference proteome</keyword>
<dbReference type="InterPro" id="IPR004826">
    <property type="entry name" value="bZIP_Maf"/>
</dbReference>
<evidence type="ECO:0000313" key="9">
    <source>
        <dbReference type="Proteomes" id="UP000261540"/>
    </source>
</evidence>
<dbReference type="GeneTree" id="ENSGT00940000158923"/>
<dbReference type="InterPro" id="IPR050457">
    <property type="entry name" value="ZnFinger_BTB_dom_contain"/>
</dbReference>
<dbReference type="PANTHER" id="PTHR46105:SF23">
    <property type="entry name" value="TRANSCRIPTION REGULATOR PROTEIN BACH1"/>
    <property type="match status" value="1"/>
</dbReference>
<reference evidence="8" key="1">
    <citation type="submission" date="2025-08" db="UniProtKB">
        <authorList>
            <consortium name="Ensembl"/>
        </authorList>
    </citation>
    <scope>IDENTIFICATION</scope>
</reference>
<dbReference type="SMART" id="SM00338">
    <property type="entry name" value="BRLZ"/>
    <property type="match status" value="1"/>
</dbReference>
<dbReference type="GO" id="GO:0000981">
    <property type="term" value="F:DNA-binding transcription factor activity, RNA polymerase II-specific"/>
    <property type="evidence" value="ECO:0007669"/>
    <property type="project" value="TreeGrafter"/>
</dbReference>
<evidence type="ECO:0000256" key="1">
    <source>
        <dbReference type="ARBA" id="ARBA00023015"/>
    </source>
</evidence>
<feature type="compositionally biased region" description="Acidic residues" evidence="5">
    <location>
        <begin position="479"/>
        <end position="491"/>
    </location>
</feature>
<proteinExistence type="predicted"/>
<dbReference type="InterPro" id="IPR000210">
    <property type="entry name" value="BTB/POZ_dom"/>
</dbReference>
<dbReference type="InterPro" id="IPR043321">
    <property type="entry name" value="bZIP_BACH"/>
</dbReference>
<dbReference type="InterPro" id="IPR011333">
    <property type="entry name" value="SKP1/BTB/POZ_sf"/>
</dbReference>